<evidence type="ECO:0000256" key="1">
    <source>
        <dbReference type="SAM" id="MobiDB-lite"/>
    </source>
</evidence>
<keyword evidence="3" id="KW-0732">Signal</keyword>
<organism evidence="4 5">
    <name type="scientific">Cylindrotheca closterium</name>
    <dbReference type="NCBI Taxonomy" id="2856"/>
    <lineage>
        <taxon>Eukaryota</taxon>
        <taxon>Sar</taxon>
        <taxon>Stramenopiles</taxon>
        <taxon>Ochrophyta</taxon>
        <taxon>Bacillariophyta</taxon>
        <taxon>Bacillariophyceae</taxon>
        <taxon>Bacillariophycidae</taxon>
        <taxon>Bacillariales</taxon>
        <taxon>Bacillariaceae</taxon>
        <taxon>Cylindrotheca</taxon>
    </lineage>
</organism>
<evidence type="ECO:0000256" key="2">
    <source>
        <dbReference type="SAM" id="Phobius"/>
    </source>
</evidence>
<keyword evidence="2" id="KW-0812">Transmembrane</keyword>
<dbReference type="AlphaFoldDB" id="A0AAD2CS20"/>
<feature type="region of interest" description="Disordered" evidence="1">
    <location>
        <begin position="152"/>
        <end position="184"/>
    </location>
</feature>
<protein>
    <submittedName>
        <fullName evidence="4">Uncharacterized protein</fullName>
    </submittedName>
</protein>
<evidence type="ECO:0000256" key="3">
    <source>
        <dbReference type="SAM" id="SignalP"/>
    </source>
</evidence>
<dbReference type="Proteomes" id="UP001295423">
    <property type="component" value="Unassembled WGS sequence"/>
</dbReference>
<keyword evidence="5" id="KW-1185">Reference proteome</keyword>
<keyword evidence="2" id="KW-1133">Transmembrane helix</keyword>
<feature type="transmembrane region" description="Helical" evidence="2">
    <location>
        <begin position="310"/>
        <end position="328"/>
    </location>
</feature>
<comment type="caution">
    <text evidence="4">The sequence shown here is derived from an EMBL/GenBank/DDBJ whole genome shotgun (WGS) entry which is preliminary data.</text>
</comment>
<evidence type="ECO:0000313" key="5">
    <source>
        <dbReference type="Proteomes" id="UP001295423"/>
    </source>
</evidence>
<feature type="chain" id="PRO_5041896740" evidence="3">
    <location>
        <begin position="20"/>
        <end position="350"/>
    </location>
</feature>
<proteinExistence type="predicted"/>
<reference evidence="4" key="1">
    <citation type="submission" date="2023-08" db="EMBL/GenBank/DDBJ databases">
        <authorList>
            <person name="Audoor S."/>
            <person name="Bilcke G."/>
        </authorList>
    </citation>
    <scope>NUCLEOTIDE SEQUENCE</scope>
</reference>
<feature type="signal peptide" evidence="3">
    <location>
        <begin position="1"/>
        <end position="19"/>
    </location>
</feature>
<feature type="compositionally biased region" description="Low complexity" evidence="1">
    <location>
        <begin position="164"/>
        <end position="177"/>
    </location>
</feature>
<keyword evidence="2" id="KW-0472">Membrane</keyword>
<accession>A0AAD2CS20</accession>
<gene>
    <name evidence="4" type="ORF">CYCCA115_LOCUS8932</name>
</gene>
<name>A0AAD2CS20_9STRA</name>
<evidence type="ECO:0000313" key="4">
    <source>
        <dbReference type="EMBL" id="CAJ1944527.1"/>
    </source>
</evidence>
<dbReference type="EMBL" id="CAKOGP040001224">
    <property type="protein sequence ID" value="CAJ1944527.1"/>
    <property type="molecule type" value="Genomic_DNA"/>
</dbReference>
<sequence length="350" mass="37638">MNRIIKTLVSLLMVTVAASTKNMMISVEAEPLRRIPVNMDRTDLQGNRTPRDYHRLTKKKGSILAAKSPTTSAKTAKKAAQKLIKKSRIPATGDFKPHTPRLEVPVPTYISFIPAPVVSHELDDTFKSSNVPSDEPSLVPTFSSSWVEEPTTVFPSNDRGAKVTAHPSHAPTTATPSQIYPNTSEIPSDGPSLVPTTIMIEENIPTAVLHANNDLDGEATAPPSLTPKLNRPFDILPTQRRSLGEYTLPPADQRPIYIPCVEVSNAPTSIGSASEAPSSADASSMTTAVKCVDGIIAEPTSTGISPPGALFFYVCLCVLIIGYATLITKQSRANKPREASESQEGQFVNN</sequence>